<proteinExistence type="predicted"/>
<evidence type="ECO:0000313" key="2">
    <source>
        <dbReference type="Proteomes" id="UP000588068"/>
    </source>
</evidence>
<dbReference type="RefSeq" id="WP_184332208.1">
    <property type="nucleotide sequence ID" value="NZ_JACHHZ010000003.1"/>
</dbReference>
<reference evidence="1 2" key="1">
    <citation type="submission" date="2020-08" db="EMBL/GenBank/DDBJ databases">
        <title>Genomic Encyclopedia of Type Strains, Phase IV (KMG-IV): sequencing the most valuable type-strain genomes for metagenomic binning, comparative biology and taxonomic classification.</title>
        <authorList>
            <person name="Goeker M."/>
        </authorList>
    </citation>
    <scope>NUCLEOTIDE SEQUENCE [LARGE SCALE GENOMIC DNA]</scope>
    <source>
        <strain evidence="1 2">DSM 26723</strain>
    </source>
</reference>
<name>A0A841HNV4_9GAMM</name>
<keyword evidence="2" id="KW-1185">Reference proteome</keyword>
<evidence type="ECO:0000313" key="1">
    <source>
        <dbReference type="EMBL" id="MBB6093625.1"/>
    </source>
</evidence>
<protein>
    <submittedName>
        <fullName evidence="1">Uncharacterized protein</fullName>
    </submittedName>
</protein>
<dbReference type="EMBL" id="JACHHZ010000003">
    <property type="protein sequence ID" value="MBB6093625.1"/>
    <property type="molecule type" value="Genomic_DNA"/>
</dbReference>
<sequence length="190" mass="20721">MQRRKPSKALEKVAREVCDSDEFVEHIANISALYRREHDLEAGPRRAAVRQSLKAFERHATALGDWLKSAQSGSASKPERDALASIGKSMRGSQHEVDSAADWLARASAAATQTVAAMKSDQKKNGRVAPRTAAEALRATFEHHRLKWTTSIVRGEPSPAIRLLCAIARSAGDSELTAPDARVAMRPKTT</sequence>
<dbReference type="AlphaFoldDB" id="A0A841HNV4"/>
<gene>
    <name evidence="1" type="ORF">HNQ60_002506</name>
</gene>
<organism evidence="1 2">
    <name type="scientific">Povalibacter uvarum</name>
    <dbReference type="NCBI Taxonomy" id="732238"/>
    <lineage>
        <taxon>Bacteria</taxon>
        <taxon>Pseudomonadati</taxon>
        <taxon>Pseudomonadota</taxon>
        <taxon>Gammaproteobacteria</taxon>
        <taxon>Steroidobacterales</taxon>
        <taxon>Steroidobacteraceae</taxon>
        <taxon>Povalibacter</taxon>
    </lineage>
</organism>
<accession>A0A841HNV4</accession>
<dbReference type="Proteomes" id="UP000588068">
    <property type="component" value="Unassembled WGS sequence"/>
</dbReference>
<comment type="caution">
    <text evidence="1">The sequence shown here is derived from an EMBL/GenBank/DDBJ whole genome shotgun (WGS) entry which is preliminary data.</text>
</comment>